<dbReference type="PANTHER" id="PTHR10091">
    <property type="entry name" value="ALDOSE-1-EPIMERASE"/>
    <property type="match status" value="1"/>
</dbReference>
<gene>
    <name evidence="12" type="ORF">FM115_09830</name>
</gene>
<comment type="similarity">
    <text evidence="3 8">Belongs to the aldose epimerase family.</text>
</comment>
<dbReference type="InterPro" id="IPR008183">
    <property type="entry name" value="Aldose_1/G6P_1-epimerase"/>
</dbReference>
<dbReference type="InterPro" id="IPR018052">
    <property type="entry name" value="Ald1_epimerase_CS"/>
</dbReference>
<dbReference type="InterPro" id="IPR015443">
    <property type="entry name" value="Aldose_1-epimerase"/>
</dbReference>
<dbReference type="PANTHER" id="PTHR10091:SF0">
    <property type="entry name" value="GALACTOSE MUTAROTASE"/>
    <property type="match status" value="1"/>
</dbReference>
<dbReference type="GO" id="GO:0033499">
    <property type="term" value="P:galactose catabolic process via UDP-galactose, Leloir pathway"/>
    <property type="evidence" value="ECO:0007669"/>
    <property type="project" value="TreeGrafter"/>
</dbReference>
<comment type="catalytic activity">
    <reaction evidence="1 8">
        <text>alpha-D-glucose = beta-D-glucose</text>
        <dbReference type="Rhea" id="RHEA:10264"/>
        <dbReference type="ChEBI" id="CHEBI:15903"/>
        <dbReference type="ChEBI" id="CHEBI:17925"/>
        <dbReference type="EC" id="5.1.3.3"/>
    </reaction>
</comment>
<evidence type="ECO:0000256" key="10">
    <source>
        <dbReference type="PIRSR" id="PIRSR005096-2"/>
    </source>
</evidence>
<evidence type="ECO:0000313" key="13">
    <source>
        <dbReference type="Proteomes" id="UP000195611"/>
    </source>
</evidence>
<dbReference type="GO" id="GO:0004034">
    <property type="term" value="F:aldose 1-epimerase activity"/>
    <property type="evidence" value="ECO:0007669"/>
    <property type="project" value="UniProtKB-EC"/>
</dbReference>
<dbReference type="AlphaFoldDB" id="A0A1R4KFQ6"/>
<evidence type="ECO:0000256" key="5">
    <source>
        <dbReference type="ARBA" id="ARBA00014165"/>
    </source>
</evidence>
<dbReference type="Pfam" id="PF01263">
    <property type="entry name" value="Aldose_epim"/>
    <property type="match status" value="1"/>
</dbReference>
<dbReference type="NCBIfam" id="NF008277">
    <property type="entry name" value="PRK11055.1"/>
    <property type="match status" value="1"/>
</dbReference>
<feature type="binding site" evidence="11">
    <location>
        <begin position="179"/>
        <end position="181"/>
    </location>
    <ligand>
        <name>beta-D-galactose</name>
        <dbReference type="ChEBI" id="CHEBI:27667"/>
    </ligand>
</feature>
<dbReference type="GO" id="GO:0006006">
    <property type="term" value="P:glucose metabolic process"/>
    <property type="evidence" value="ECO:0007669"/>
    <property type="project" value="TreeGrafter"/>
</dbReference>
<dbReference type="RefSeq" id="WP_256971790.1">
    <property type="nucleotide sequence ID" value="NZ_FUKW01000136.1"/>
</dbReference>
<sequence length="349" mass="39005">MDISIKDFGELSGQIIQEYTLTNRHGVSLSAMTYGAAVTAIRVPDKNGLLQNIVLGYDTVDEYVSHRPFYGATVGRVAGRIDKGQFTLEGKNYQLETNEKGNHLHGGKNSLDTKIWSVKTNSAENEAQLIFSYKSLNNENGYPGNLAIQVTYTLTESNDWKVNYHATTDKTTLFNPTNHVYFNLTGDPTHTIKQHQLTLTSNLFAELREDSIPTGNLLPVNETPFDFTTADTISKGFESSHPQNKLVAGYDHPFVLDHLSQKPEAILYDPISGRRVQMFTDQDAVVIYATDSLDGKHTKEGTLIEHYAGITLETQQLPDAINQENFGNITLKPTDIFQAETTYRFDTML</sequence>
<evidence type="ECO:0000256" key="1">
    <source>
        <dbReference type="ARBA" id="ARBA00001614"/>
    </source>
</evidence>
<comment type="pathway">
    <text evidence="2 8">Carbohydrate metabolism; hexose metabolism.</text>
</comment>
<keyword evidence="6 8" id="KW-0413">Isomerase</keyword>
<evidence type="ECO:0000256" key="9">
    <source>
        <dbReference type="PIRSR" id="PIRSR005096-1"/>
    </source>
</evidence>
<reference evidence="12 13" key="1">
    <citation type="submission" date="2017-02" db="EMBL/GenBank/DDBJ databases">
        <authorList>
            <person name="Peterson S.W."/>
        </authorList>
    </citation>
    <scope>NUCLEOTIDE SEQUENCE [LARGE SCALE GENOMIC DNA]</scope>
    <source>
        <strain evidence="12 13">42ea</strain>
    </source>
</reference>
<dbReference type="SUPFAM" id="SSF74650">
    <property type="entry name" value="Galactose mutarotase-like"/>
    <property type="match status" value="1"/>
</dbReference>
<feature type="active site" description="Proton donor" evidence="9">
    <location>
        <position position="179"/>
    </location>
</feature>
<dbReference type="InterPro" id="IPR011013">
    <property type="entry name" value="Gal_mutarotase_sf_dom"/>
</dbReference>
<dbReference type="EMBL" id="FUKW01000136">
    <property type="protein sequence ID" value="SJN43055.1"/>
    <property type="molecule type" value="Genomic_DNA"/>
</dbReference>
<dbReference type="GO" id="GO:0030246">
    <property type="term" value="F:carbohydrate binding"/>
    <property type="evidence" value="ECO:0007669"/>
    <property type="project" value="InterPro"/>
</dbReference>
<protein>
    <recommendedName>
        <fullName evidence="5 8">Aldose 1-epimerase</fullName>
        <ecNumber evidence="4 8">5.1.3.3</ecNumber>
    </recommendedName>
</protein>
<dbReference type="InterPro" id="IPR047215">
    <property type="entry name" value="Galactose_mutarotase-like"/>
</dbReference>
<feature type="binding site" evidence="10">
    <location>
        <position position="251"/>
    </location>
    <ligand>
        <name>beta-D-galactose</name>
        <dbReference type="ChEBI" id="CHEBI:27667"/>
    </ligand>
</feature>
<evidence type="ECO:0000256" key="4">
    <source>
        <dbReference type="ARBA" id="ARBA00013185"/>
    </source>
</evidence>
<dbReference type="PIRSF" id="PIRSF005096">
    <property type="entry name" value="GALM"/>
    <property type="match status" value="1"/>
</dbReference>
<evidence type="ECO:0000256" key="3">
    <source>
        <dbReference type="ARBA" id="ARBA00006206"/>
    </source>
</evidence>
<dbReference type="GO" id="GO:0005737">
    <property type="term" value="C:cytoplasm"/>
    <property type="evidence" value="ECO:0007669"/>
    <property type="project" value="TreeGrafter"/>
</dbReference>
<evidence type="ECO:0000256" key="6">
    <source>
        <dbReference type="ARBA" id="ARBA00023235"/>
    </source>
</evidence>
<dbReference type="Proteomes" id="UP000195611">
    <property type="component" value="Unassembled WGS sequence"/>
</dbReference>
<dbReference type="Gene3D" id="2.70.98.10">
    <property type="match status" value="1"/>
</dbReference>
<accession>A0A1R4KFQ6</accession>
<dbReference type="PROSITE" id="PS00545">
    <property type="entry name" value="ALDOSE_1_EPIMERASE"/>
    <property type="match status" value="1"/>
</dbReference>
<name>A0A1R4KFQ6_9LACT</name>
<proteinExistence type="inferred from homology"/>
<evidence type="ECO:0000313" key="12">
    <source>
        <dbReference type="EMBL" id="SJN43055.1"/>
    </source>
</evidence>
<evidence type="ECO:0000256" key="7">
    <source>
        <dbReference type="ARBA" id="ARBA00023277"/>
    </source>
</evidence>
<evidence type="ECO:0000256" key="11">
    <source>
        <dbReference type="PIRSR" id="PIRSR005096-3"/>
    </source>
</evidence>
<feature type="active site" description="Proton acceptor" evidence="9">
    <location>
        <position position="313"/>
    </location>
</feature>
<dbReference type="InterPro" id="IPR014718">
    <property type="entry name" value="GH-type_carb-bd"/>
</dbReference>
<keyword evidence="7 8" id="KW-0119">Carbohydrate metabolism</keyword>
<evidence type="ECO:0000256" key="8">
    <source>
        <dbReference type="PIRNR" id="PIRNR005096"/>
    </source>
</evidence>
<organism evidence="12 13">
    <name type="scientific">Marinilactibacillus psychrotolerans 42ea</name>
    <dbReference type="NCBI Taxonomy" id="1255609"/>
    <lineage>
        <taxon>Bacteria</taxon>
        <taxon>Bacillati</taxon>
        <taxon>Bacillota</taxon>
        <taxon>Bacilli</taxon>
        <taxon>Lactobacillales</taxon>
        <taxon>Carnobacteriaceae</taxon>
        <taxon>Marinilactibacillus</taxon>
    </lineage>
</organism>
<dbReference type="CDD" id="cd09019">
    <property type="entry name" value="galactose_mutarotase_like"/>
    <property type="match status" value="1"/>
</dbReference>
<dbReference type="UniPathway" id="UPA00242"/>
<dbReference type="EC" id="5.1.3.3" evidence="4 8"/>
<evidence type="ECO:0000256" key="2">
    <source>
        <dbReference type="ARBA" id="ARBA00005028"/>
    </source>
</evidence>